<dbReference type="PANTHER" id="PTHR37610:SF55">
    <property type="entry name" value="RETROTRANSPOSON COPIA-LIKE N-TERMINAL DOMAIN-CONTAINING PROTEIN"/>
    <property type="match status" value="1"/>
</dbReference>
<evidence type="ECO:0000313" key="3">
    <source>
        <dbReference type="EMBL" id="CAI8601314.1"/>
    </source>
</evidence>
<dbReference type="EMBL" id="OX451737">
    <property type="protein sequence ID" value="CAI8601314.1"/>
    <property type="molecule type" value="Genomic_DNA"/>
</dbReference>
<accession>A0AAV0ZWD7</accession>
<reference evidence="3 4" key="1">
    <citation type="submission" date="2023-01" db="EMBL/GenBank/DDBJ databases">
        <authorList>
            <person name="Kreplak J."/>
        </authorList>
    </citation>
    <scope>NUCLEOTIDE SEQUENCE [LARGE SCALE GENOMIC DNA]</scope>
</reference>
<protein>
    <recommendedName>
        <fullName evidence="2">Retrotransposon Copia-like N-terminal domain-containing protein</fullName>
    </recommendedName>
</protein>
<dbReference type="Pfam" id="PF14244">
    <property type="entry name" value="Retrotran_gag_3"/>
    <property type="match status" value="1"/>
</dbReference>
<dbReference type="Proteomes" id="UP001157006">
    <property type="component" value="Chromosome 2"/>
</dbReference>
<evidence type="ECO:0000256" key="1">
    <source>
        <dbReference type="SAM" id="MobiDB-lite"/>
    </source>
</evidence>
<sequence length="190" mass="22351">MALDVESDPHSSPKNSPKNNPKHIETATTINPNHPFYIHPRENPSVTIVTPPLDDNNYHNWSKSMRHALTSKNKLSFINESLPKPSTYDPTYDQWEHTNNMVLSWINRTLSPHIAQSTIFFDSTFELWEDLRERFTKGNHFRFSGLRELHSIQQRDRSLSAYFTAMKILWDELEDLRHTPSLFLQHTLHM</sequence>
<proteinExistence type="predicted"/>
<feature type="region of interest" description="Disordered" evidence="1">
    <location>
        <begin position="1"/>
        <end position="28"/>
    </location>
</feature>
<dbReference type="InterPro" id="IPR029472">
    <property type="entry name" value="Copia-like_N"/>
</dbReference>
<organism evidence="3 4">
    <name type="scientific">Vicia faba</name>
    <name type="common">Broad bean</name>
    <name type="synonym">Faba vulgaris</name>
    <dbReference type="NCBI Taxonomy" id="3906"/>
    <lineage>
        <taxon>Eukaryota</taxon>
        <taxon>Viridiplantae</taxon>
        <taxon>Streptophyta</taxon>
        <taxon>Embryophyta</taxon>
        <taxon>Tracheophyta</taxon>
        <taxon>Spermatophyta</taxon>
        <taxon>Magnoliopsida</taxon>
        <taxon>eudicotyledons</taxon>
        <taxon>Gunneridae</taxon>
        <taxon>Pentapetalae</taxon>
        <taxon>rosids</taxon>
        <taxon>fabids</taxon>
        <taxon>Fabales</taxon>
        <taxon>Fabaceae</taxon>
        <taxon>Papilionoideae</taxon>
        <taxon>50 kb inversion clade</taxon>
        <taxon>NPAAA clade</taxon>
        <taxon>Hologalegina</taxon>
        <taxon>IRL clade</taxon>
        <taxon>Fabeae</taxon>
        <taxon>Vicia</taxon>
    </lineage>
</organism>
<evidence type="ECO:0000313" key="4">
    <source>
        <dbReference type="Proteomes" id="UP001157006"/>
    </source>
</evidence>
<keyword evidence="4" id="KW-1185">Reference proteome</keyword>
<evidence type="ECO:0000259" key="2">
    <source>
        <dbReference type="Pfam" id="PF14244"/>
    </source>
</evidence>
<dbReference type="PANTHER" id="PTHR37610">
    <property type="entry name" value="CCHC-TYPE DOMAIN-CONTAINING PROTEIN"/>
    <property type="match status" value="1"/>
</dbReference>
<dbReference type="AlphaFoldDB" id="A0AAV0ZWD7"/>
<name>A0AAV0ZWD7_VICFA</name>
<feature type="domain" description="Retrotransposon Copia-like N-terminal" evidence="2">
    <location>
        <begin position="39"/>
        <end position="86"/>
    </location>
</feature>
<gene>
    <name evidence="3" type="ORF">VFH_II266680</name>
</gene>